<name>A0A8H7IEX4_9AGAM</name>
<evidence type="ECO:0000256" key="9">
    <source>
        <dbReference type="SAM" id="Phobius"/>
    </source>
</evidence>
<evidence type="ECO:0000256" key="7">
    <source>
        <dbReference type="ARBA" id="ARBA00049119"/>
    </source>
</evidence>
<feature type="transmembrane region" description="Helical" evidence="9">
    <location>
        <begin position="79"/>
        <end position="98"/>
    </location>
</feature>
<evidence type="ECO:0000313" key="11">
    <source>
        <dbReference type="EMBL" id="KAF8756727.1"/>
    </source>
</evidence>
<proteinExistence type="inferred from homology"/>
<comment type="caution">
    <text evidence="11">The sequence shown here is derived from an EMBL/GenBank/DDBJ whole genome shotgun (WGS) entry which is preliminary data.</text>
</comment>
<dbReference type="Proteomes" id="UP000614334">
    <property type="component" value="Unassembled WGS sequence"/>
</dbReference>
<dbReference type="PROSITE" id="PS50850">
    <property type="entry name" value="MFS"/>
    <property type="match status" value="1"/>
</dbReference>
<evidence type="ECO:0000259" key="10">
    <source>
        <dbReference type="PROSITE" id="PS50850"/>
    </source>
</evidence>
<keyword evidence="3 8" id="KW-0813">Transport</keyword>
<dbReference type="InterPro" id="IPR005829">
    <property type="entry name" value="Sugar_transporter_CS"/>
</dbReference>
<feature type="transmembrane region" description="Helical" evidence="9">
    <location>
        <begin position="7"/>
        <end position="28"/>
    </location>
</feature>
<evidence type="ECO:0000256" key="1">
    <source>
        <dbReference type="ARBA" id="ARBA00004141"/>
    </source>
</evidence>
<evidence type="ECO:0000256" key="2">
    <source>
        <dbReference type="ARBA" id="ARBA00010992"/>
    </source>
</evidence>
<evidence type="ECO:0000256" key="8">
    <source>
        <dbReference type="RuleBase" id="RU003346"/>
    </source>
</evidence>
<dbReference type="NCBIfam" id="TIGR00879">
    <property type="entry name" value="SP"/>
    <property type="match status" value="1"/>
</dbReference>
<dbReference type="InterPro" id="IPR003663">
    <property type="entry name" value="Sugar/inositol_transpt"/>
</dbReference>
<gene>
    <name evidence="11" type="ORF">RHS01_04533</name>
</gene>
<dbReference type="PRINTS" id="PR00171">
    <property type="entry name" value="SUGRTRNSPORT"/>
</dbReference>
<evidence type="ECO:0000256" key="6">
    <source>
        <dbReference type="ARBA" id="ARBA00023136"/>
    </source>
</evidence>
<protein>
    <submittedName>
        <fullName evidence="11">Permeases of the major facilitator superfamily</fullName>
    </submittedName>
</protein>
<keyword evidence="5 9" id="KW-1133">Transmembrane helix</keyword>
<dbReference type="InterPro" id="IPR036259">
    <property type="entry name" value="MFS_trans_sf"/>
</dbReference>
<comment type="catalytic activity">
    <reaction evidence="7">
        <text>myo-inositol(out) + H(+)(out) = myo-inositol(in) + H(+)(in)</text>
        <dbReference type="Rhea" id="RHEA:60364"/>
        <dbReference type="ChEBI" id="CHEBI:15378"/>
        <dbReference type="ChEBI" id="CHEBI:17268"/>
    </reaction>
</comment>
<feature type="transmembrane region" description="Helical" evidence="9">
    <location>
        <begin position="366"/>
        <end position="390"/>
    </location>
</feature>
<feature type="domain" description="Major facilitator superfamily (MFS) profile" evidence="10">
    <location>
        <begin position="10"/>
        <end position="466"/>
    </location>
</feature>
<feature type="transmembrane region" description="Helical" evidence="9">
    <location>
        <begin position="322"/>
        <end position="345"/>
    </location>
</feature>
<dbReference type="InterPro" id="IPR050360">
    <property type="entry name" value="MFS_Sugar_Transporters"/>
</dbReference>
<dbReference type="Pfam" id="PF00083">
    <property type="entry name" value="Sugar_tr"/>
    <property type="match status" value="1"/>
</dbReference>
<keyword evidence="6 9" id="KW-0472">Membrane</keyword>
<feature type="transmembrane region" description="Helical" evidence="9">
    <location>
        <begin position="170"/>
        <end position="193"/>
    </location>
</feature>
<feature type="transmembrane region" description="Helical" evidence="9">
    <location>
        <begin position="48"/>
        <end position="67"/>
    </location>
</feature>
<dbReference type="PANTHER" id="PTHR48022:SF46">
    <property type="entry name" value="SUGAR TRANSPORTER, PUTATIVE (AFU_ORTHOLOGUE AFUA_1G11830)-RELATED"/>
    <property type="match status" value="1"/>
</dbReference>
<dbReference type="InterPro" id="IPR020846">
    <property type="entry name" value="MFS_dom"/>
</dbReference>
<comment type="similarity">
    <text evidence="2 8">Belongs to the major facilitator superfamily. Sugar transporter (TC 2.A.1.1) family.</text>
</comment>
<accession>A0A8H7IEX4</accession>
<dbReference type="AlphaFoldDB" id="A0A8H7IEX4"/>
<feature type="transmembrane region" description="Helical" evidence="9">
    <location>
        <begin position="104"/>
        <end position="127"/>
    </location>
</feature>
<reference evidence="11" key="1">
    <citation type="submission" date="2020-09" db="EMBL/GenBank/DDBJ databases">
        <title>Comparative genome analyses of four rice-infecting Rhizoctonia solani isolates reveal extensive enrichment of homogalacturonan modification genes.</title>
        <authorList>
            <person name="Lee D.-Y."/>
            <person name="Jeon J."/>
            <person name="Kim K.-T."/>
            <person name="Cheong K."/>
            <person name="Song H."/>
            <person name="Choi G."/>
            <person name="Ko J."/>
            <person name="Opiyo S.O."/>
            <person name="Zuo S."/>
            <person name="Madhav S."/>
            <person name="Lee Y.-H."/>
            <person name="Wang G.-L."/>
        </authorList>
    </citation>
    <scope>NUCLEOTIDE SEQUENCE</scope>
    <source>
        <strain evidence="11">AG1-IA B2</strain>
    </source>
</reference>
<organism evidence="11 12">
    <name type="scientific">Rhizoctonia solani</name>
    <dbReference type="NCBI Taxonomy" id="456999"/>
    <lineage>
        <taxon>Eukaryota</taxon>
        <taxon>Fungi</taxon>
        <taxon>Dikarya</taxon>
        <taxon>Basidiomycota</taxon>
        <taxon>Agaricomycotina</taxon>
        <taxon>Agaricomycetes</taxon>
        <taxon>Cantharellales</taxon>
        <taxon>Ceratobasidiaceae</taxon>
        <taxon>Rhizoctonia</taxon>
    </lineage>
</organism>
<feature type="transmembrane region" description="Helical" evidence="9">
    <location>
        <begin position="296"/>
        <end position="316"/>
    </location>
</feature>
<dbReference type="SUPFAM" id="SSF103473">
    <property type="entry name" value="MFS general substrate transporter"/>
    <property type="match status" value="1"/>
</dbReference>
<evidence type="ECO:0000313" key="12">
    <source>
        <dbReference type="Proteomes" id="UP000614334"/>
    </source>
</evidence>
<dbReference type="PANTHER" id="PTHR48022">
    <property type="entry name" value="PLASTIDIC GLUCOSE TRANSPORTER 4"/>
    <property type="match status" value="1"/>
</dbReference>
<feature type="transmembrane region" description="Helical" evidence="9">
    <location>
        <begin position="139"/>
        <end position="158"/>
    </location>
</feature>
<feature type="transmembrane region" description="Helical" evidence="9">
    <location>
        <begin position="441"/>
        <end position="462"/>
    </location>
</feature>
<comment type="subcellular location">
    <subcellularLocation>
        <location evidence="1">Membrane</location>
        <topology evidence="1">Multi-pass membrane protein</topology>
    </subcellularLocation>
</comment>
<evidence type="ECO:0000256" key="4">
    <source>
        <dbReference type="ARBA" id="ARBA00022692"/>
    </source>
</evidence>
<sequence>MGYRLNSWFYCISAAMTMILYGFDASTFNAVQGYAEWKEYFHHPNPNVIGSVTTAYTVAAIVGGFFVSPWMSDTFGRRMNIIFGSVLVIAATCLQTFAPRVIGAFIAGRGIIGFAQGVALPAAATYISEVAPTEIRGKVLSFYQLFYSVGSFICFWVSFGTTKTPQLGEWRWKTVVFLQVLAPIALLATMPFAPESPRWLVQHDKIDQARACLQKVRAESEVESELLAIREAIAFEKQQMSGVSYALFFTEPSIRWRFFLACVINFGQQATGQGSLNNYSTIIYQKVFASNSTIQLINALNATMGILFTLNATWMVERFGRRQILIGGALGQALCMFIVTLVGWWKSHIQPYRGTNRLRRSQTPTTATGGKSMGVAVAIVILLFSFILFYKPSWGATVWIYPLKSFMKVRATGVAMATQTQNVANAILQQAFPVFLEKAKWYTFFFFMGFNLFLAAFCYFLLPETKGVSLEDIDTLFGGQNHREVGERMEQNGVMEAVEKGGYERTTQIRCR</sequence>
<dbReference type="FunFam" id="1.20.1250.20:FF:000134">
    <property type="entry name" value="MFS sugar transporter protein"/>
    <property type="match status" value="1"/>
</dbReference>
<dbReference type="GO" id="GO:0005351">
    <property type="term" value="F:carbohydrate:proton symporter activity"/>
    <property type="evidence" value="ECO:0007669"/>
    <property type="project" value="TreeGrafter"/>
</dbReference>
<evidence type="ECO:0000256" key="5">
    <source>
        <dbReference type="ARBA" id="ARBA00022989"/>
    </source>
</evidence>
<dbReference type="Gene3D" id="1.20.1250.20">
    <property type="entry name" value="MFS general substrate transporter like domains"/>
    <property type="match status" value="1"/>
</dbReference>
<evidence type="ECO:0000256" key="3">
    <source>
        <dbReference type="ARBA" id="ARBA00022448"/>
    </source>
</evidence>
<keyword evidence="4 9" id="KW-0812">Transmembrane</keyword>
<dbReference type="InterPro" id="IPR005828">
    <property type="entry name" value="MFS_sugar_transport-like"/>
</dbReference>
<dbReference type="GO" id="GO:0016020">
    <property type="term" value="C:membrane"/>
    <property type="evidence" value="ECO:0007669"/>
    <property type="project" value="UniProtKB-SubCell"/>
</dbReference>
<dbReference type="EMBL" id="JACYCF010000006">
    <property type="protein sequence ID" value="KAF8756727.1"/>
    <property type="molecule type" value="Genomic_DNA"/>
</dbReference>
<dbReference type="PROSITE" id="PS00217">
    <property type="entry name" value="SUGAR_TRANSPORT_2"/>
    <property type="match status" value="1"/>
</dbReference>